<evidence type="ECO:0000256" key="1">
    <source>
        <dbReference type="SAM" id="MobiDB-lite"/>
    </source>
</evidence>
<name>A0A8T2P121_9TELE</name>
<evidence type="ECO:0000313" key="2">
    <source>
        <dbReference type="EMBL" id="KAG9342347.1"/>
    </source>
</evidence>
<comment type="caution">
    <text evidence="2">The sequence shown here is derived from an EMBL/GenBank/DDBJ whole genome shotgun (WGS) entry which is preliminary data.</text>
</comment>
<sequence length="116" mass="12972">MGTVTESRVDRKRERMRRLEKREHGTVQKAGLGEARRLKQSARMTIPQSQPTSLLQTAQERALSNNSHSGTVQKAGLGEARRLKQSARMTIPQSQPTSLLQTAQERALSNNSHVIE</sequence>
<proteinExistence type="predicted"/>
<feature type="region of interest" description="Disordered" evidence="1">
    <location>
        <begin position="1"/>
        <end position="116"/>
    </location>
</feature>
<dbReference type="Proteomes" id="UP000824540">
    <property type="component" value="Unassembled WGS sequence"/>
</dbReference>
<reference evidence="2" key="1">
    <citation type="thesis" date="2021" institute="BYU ScholarsArchive" country="Provo, UT, USA">
        <title>Applications of and Algorithms for Genome Assembly and Genomic Analyses with an Emphasis on Marine Teleosts.</title>
        <authorList>
            <person name="Pickett B.D."/>
        </authorList>
    </citation>
    <scope>NUCLEOTIDE SEQUENCE</scope>
    <source>
        <strain evidence="2">HI-2016</strain>
    </source>
</reference>
<feature type="compositionally biased region" description="Polar residues" evidence="1">
    <location>
        <begin position="87"/>
        <end position="116"/>
    </location>
</feature>
<feature type="compositionally biased region" description="Polar residues" evidence="1">
    <location>
        <begin position="42"/>
        <end position="72"/>
    </location>
</feature>
<keyword evidence="3" id="KW-1185">Reference proteome</keyword>
<protein>
    <submittedName>
        <fullName evidence="2">Uncharacterized protein</fullName>
    </submittedName>
</protein>
<gene>
    <name evidence="2" type="ORF">JZ751_016849</name>
</gene>
<evidence type="ECO:0000313" key="3">
    <source>
        <dbReference type="Proteomes" id="UP000824540"/>
    </source>
</evidence>
<dbReference type="AlphaFoldDB" id="A0A8T2P121"/>
<dbReference type="EMBL" id="JAFBMS010000029">
    <property type="protein sequence ID" value="KAG9342347.1"/>
    <property type="molecule type" value="Genomic_DNA"/>
</dbReference>
<organism evidence="2 3">
    <name type="scientific">Albula glossodonta</name>
    <name type="common">roundjaw bonefish</name>
    <dbReference type="NCBI Taxonomy" id="121402"/>
    <lineage>
        <taxon>Eukaryota</taxon>
        <taxon>Metazoa</taxon>
        <taxon>Chordata</taxon>
        <taxon>Craniata</taxon>
        <taxon>Vertebrata</taxon>
        <taxon>Euteleostomi</taxon>
        <taxon>Actinopterygii</taxon>
        <taxon>Neopterygii</taxon>
        <taxon>Teleostei</taxon>
        <taxon>Albuliformes</taxon>
        <taxon>Albulidae</taxon>
        <taxon>Albula</taxon>
    </lineage>
</organism>
<accession>A0A8T2P121</accession>